<feature type="coiled-coil region" evidence="1">
    <location>
        <begin position="418"/>
        <end position="478"/>
    </location>
</feature>
<name>A0A4R6Y8R8_9BURK</name>
<comment type="caution">
    <text evidence="3">The sequence shown here is derived from an EMBL/GenBank/DDBJ whole genome shotgun (WGS) entry which is preliminary data.</text>
</comment>
<keyword evidence="2" id="KW-0812">Transmembrane</keyword>
<dbReference type="InterPro" id="IPR018671">
    <property type="entry name" value="DUF2138"/>
</dbReference>
<gene>
    <name evidence="3" type="ORF">DFR44_10729</name>
</gene>
<evidence type="ECO:0000313" key="3">
    <source>
        <dbReference type="EMBL" id="TDR31812.1"/>
    </source>
</evidence>
<sequence>MLTTMNHDNTSDNSSDLPQPLLPKRPWYQRRRLILPLLIAAPVIAAGLWFGNVFSTSSISGQDALVELSSPDAWIHSQNLSQLPRDLLTVPLIKDVLTEDFLYFYDTDEDWLSLKGSIRRISFEHELNWQDNLVQSIAQSPADIYLWRDSSSALRYWAIAFERKGLTAVAQQLAQIKLNADKQLSQIGSVKVDGDEVPVLQMKLSPRRNMVLAVHGERLALVSDAAMLNDGRGKLSDAAGQLLEKMLDDDVDERQKIAKDLLSPNEEKVAQSIALSQRFFAQGYGALMPHVRGLRFYYDGSAWHSQVHLAEGTSAPNIQIWQHIPSNAAWCVSTTIDWSQVQKNLDAADTLNEKPDLSKVFNPTGAACWYEGESNSVTKPLLIGQLNEASDKNTDIAKTMSDLFNWTVSTNKTYLADVRKAANALRKATNQLSALKSEQKKLEKEADAFNRKSWEARRKTLKADIAASKKRMEQEEDNASPELLPQIKERNQEFLTLYQDELKTLESEPDEYKKRFEESLTKNKTQQDETSELISKLTDTLKTEQTRARDNSAPSFALNVKSQNGMTIISRKMPISKITNPAMAFTSGGVVYFSLDAALVQRGVAVFAKTYPNLYEAAPSMQVAGQIPYFYLNPTKFAALFMQEGHKALPMKSKGKLRTAFDFHMTSRMTALASHAEMSATVDSASKTGWQSLNWQK</sequence>
<dbReference type="OrthoDB" id="6978897at2"/>
<dbReference type="Proteomes" id="UP000294480">
    <property type="component" value="Unassembled WGS sequence"/>
</dbReference>
<keyword evidence="2" id="KW-1133">Transmembrane helix</keyword>
<dbReference type="EMBL" id="SNZE01000007">
    <property type="protein sequence ID" value="TDR31812.1"/>
    <property type="molecule type" value="Genomic_DNA"/>
</dbReference>
<keyword evidence="1" id="KW-0175">Coiled coil</keyword>
<organism evidence="3 4">
    <name type="scientific">Hydromonas duriensis</name>
    <dbReference type="NCBI Taxonomy" id="1527608"/>
    <lineage>
        <taxon>Bacteria</taxon>
        <taxon>Pseudomonadati</taxon>
        <taxon>Pseudomonadota</taxon>
        <taxon>Betaproteobacteria</taxon>
        <taxon>Burkholderiales</taxon>
        <taxon>Burkholderiaceae</taxon>
        <taxon>Hydromonas</taxon>
    </lineage>
</organism>
<reference evidence="3 4" key="1">
    <citation type="submission" date="2019-03" db="EMBL/GenBank/DDBJ databases">
        <title>Genomic Encyclopedia of Type Strains, Phase IV (KMG-IV): sequencing the most valuable type-strain genomes for metagenomic binning, comparative biology and taxonomic classification.</title>
        <authorList>
            <person name="Goeker M."/>
        </authorList>
    </citation>
    <scope>NUCLEOTIDE SEQUENCE [LARGE SCALE GENOMIC DNA]</scope>
    <source>
        <strain evidence="3 4">DSM 102852</strain>
    </source>
</reference>
<evidence type="ECO:0000313" key="4">
    <source>
        <dbReference type="Proteomes" id="UP000294480"/>
    </source>
</evidence>
<evidence type="ECO:0000256" key="2">
    <source>
        <dbReference type="SAM" id="Phobius"/>
    </source>
</evidence>
<keyword evidence="2" id="KW-0472">Membrane</keyword>
<proteinExistence type="predicted"/>
<accession>A0A4R6Y8R8</accession>
<keyword evidence="4" id="KW-1185">Reference proteome</keyword>
<protein>
    <submittedName>
        <fullName evidence="3">Uncharacterized protein DUF2138</fullName>
    </submittedName>
</protein>
<dbReference type="AlphaFoldDB" id="A0A4R6Y8R8"/>
<feature type="transmembrane region" description="Helical" evidence="2">
    <location>
        <begin position="33"/>
        <end position="51"/>
    </location>
</feature>
<evidence type="ECO:0000256" key="1">
    <source>
        <dbReference type="SAM" id="Coils"/>
    </source>
</evidence>
<dbReference type="Pfam" id="PF09909">
    <property type="entry name" value="DUF2138"/>
    <property type="match status" value="2"/>
</dbReference>